<dbReference type="InterPro" id="IPR015797">
    <property type="entry name" value="NUDIX_hydrolase-like_dom_sf"/>
</dbReference>
<evidence type="ECO:0000313" key="6">
    <source>
        <dbReference type="Proteomes" id="UP000000849"/>
    </source>
</evidence>
<organism evidence="5 6">
    <name type="scientific">Cellulomonas flavigena (strain ATCC 482 / DSM 20109 / BCRC 11376 / JCM 18109 / NBRC 3775 / NCIMB 8073 / NRS 134)</name>
    <dbReference type="NCBI Taxonomy" id="446466"/>
    <lineage>
        <taxon>Bacteria</taxon>
        <taxon>Bacillati</taxon>
        <taxon>Actinomycetota</taxon>
        <taxon>Actinomycetes</taxon>
        <taxon>Micrococcales</taxon>
        <taxon>Cellulomonadaceae</taxon>
        <taxon>Cellulomonas</taxon>
    </lineage>
</organism>
<protein>
    <submittedName>
        <fullName evidence="5">NUDIX hydrolase</fullName>
    </submittedName>
</protein>
<evidence type="ECO:0000256" key="1">
    <source>
        <dbReference type="ARBA" id="ARBA00001946"/>
    </source>
</evidence>
<dbReference type="SUPFAM" id="SSF55811">
    <property type="entry name" value="Nudix"/>
    <property type="match status" value="1"/>
</dbReference>
<dbReference type="Gene3D" id="3.90.79.10">
    <property type="entry name" value="Nucleoside Triphosphate Pyrophosphohydrolase"/>
    <property type="match status" value="1"/>
</dbReference>
<proteinExistence type="predicted"/>
<dbReference type="eggNOG" id="COG0494">
    <property type="taxonomic scope" value="Bacteria"/>
</dbReference>
<sequence length="398" mass="43800">MIRVSAVVLRRPTGEVLTVRKRGTDRFMLPGGKPEPGETPAQTAVREAFEEVGAVLDESRLRELGTFRAAAANEDGQEVEGTVFEHPGVPHVAPGGEIAELRWLDPAADLPDDLAPLLQERVLPVLAGTRAWDLWFETVDGVDRYPGRPATRPRPTHEPAGWVGSAGPAIDPATWPRGTLTGLPMFHAVTLLLPPEFQRRGPELPAVAFFQGEGQFAHARRGEDDPTDPFVADLRRSREHPHLGRRVDIIDGQFALVWLTRAEYDAGPTAPPPDTRRPGEHVADDEGPNAWDEQQPTAWVWLTERPDPNAGHVPVDPMDWDGTDGFVPPPRTEDWKLVGWAEDLHLRSHLGGTSFPVQTLVEGFTPYYLELEELPGMNFGGGNAQIDLESEAFDWACG</sequence>
<dbReference type="STRING" id="446466.Cfla_2859"/>
<evidence type="ECO:0000256" key="2">
    <source>
        <dbReference type="ARBA" id="ARBA00022801"/>
    </source>
</evidence>
<dbReference type="PROSITE" id="PS00893">
    <property type="entry name" value="NUDIX_BOX"/>
    <property type="match status" value="1"/>
</dbReference>
<dbReference type="GO" id="GO:0016787">
    <property type="term" value="F:hydrolase activity"/>
    <property type="evidence" value="ECO:0007669"/>
    <property type="project" value="UniProtKB-KW"/>
</dbReference>
<evidence type="ECO:0000313" key="5">
    <source>
        <dbReference type="EMBL" id="ADG75743.1"/>
    </source>
</evidence>
<comment type="cofactor">
    <cofactor evidence="1">
        <name>Mg(2+)</name>
        <dbReference type="ChEBI" id="CHEBI:18420"/>
    </cofactor>
</comment>
<accession>D5UK82</accession>
<dbReference type="PANTHER" id="PTHR43046:SF2">
    <property type="entry name" value="8-OXO-DGTP DIPHOSPHATASE-RELATED"/>
    <property type="match status" value="1"/>
</dbReference>
<dbReference type="Pfam" id="PF00293">
    <property type="entry name" value="NUDIX"/>
    <property type="match status" value="1"/>
</dbReference>
<keyword evidence="2 5" id="KW-0378">Hydrolase</keyword>
<dbReference type="PANTHER" id="PTHR43046">
    <property type="entry name" value="GDP-MANNOSE MANNOSYL HYDROLASE"/>
    <property type="match status" value="1"/>
</dbReference>
<dbReference type="EMBL" id="CP001964">
    <property type="protein sequence ID" value="ADG75743.1"/>
    <property type="molecule type" value="Genomic_DNA"/>
</dbReference>
<evidence type="ECO:0000259" key="4">
    <source>
        <dbReference type="PROSITE" id="PS51462"/>
    </source>
</evidence>
<dbReference type="CDD" id="cd04690">
    <property type="entry name" value="NUDIX_Hydrolase"/>
    <property type="match status" value="1"/>
</dbReference>
<name>D5UK82_CELFN</name>
<dbReference type="HOGENOM" id="CLU_049448_1_0_11"/>
<gene>
    <name evidence="5" type="ordered locus">Cfla_2859</name>
</gene>
<dbReference type="KEGG" id="cfl:Cfla_2859"/>
<feature type="region of interest" description="Disordered" evidence="3">
    <location>
        <begin position="265"/>
        <end position="291"/>
    </location>
</feature>
<keyword evidence="6" id="KW-1185">Reference proteome</keyword>
<dbReference type="InterPro" id="IPR000086">
    <property type="entry name" value="NUDIX_hydrolase_dom"/>
</dbReference>
<dbReference type="PROSITE" id="PS51462">
    <property type="entry name" value="NUDIX"/>
    <property type="match status" value="1"/>
</dbReference>
<feature type="domain" description="Nudix hydrolase" evidence="4">
    <location>
        <begin position="1"/>
        <end position="127"/>
    </location>
</feature>
<dbReference type="AlphaFoldDB" id="D5UK82"/>
<dbReference type="Proteomes" id="UP000000849">
    <property type="component" value="Chromosome"/>
</dbReference>
<evidence type="ECO:0000256" key="3">
    <source>
        <dbReference type="SAM" id="MobiDB-lite"/>
    </source>
</evidence>
<reference evidence="5 6" key="1">
    <citation type="journal article" date="2010" name="Stand. Genomic Sci.">
        <title>Complete genome sequence of Cellulomonas flavigena type strain (134).</title>
        <authorList>
            <person name="Abt B."/>
            <person name="Foster B."/>
            <person name="Lapidus A."/>
            <person name="Clum A."/>
            <person name="Sun H."/>
            <person name="Pukall R."/>
            <person name="Lucas S."/>
            <person name="Glavina Del Rio T."/>
            <person name="Nolan M."/>
            <person name="Tice H."/>
            <person name="Cheng J.F."/>
            <person name="Pitluck S."/>
            <person name="Liolios K."/>
            <person name="Ivanova N."/>
            <person name="Mavromatis K."/>
            <person name="Ovchinnikova G."/>
            <person name="Pati A."/>
            <person name="Goodwin L."/>
            <person name="Chen A."/>
            <person name="Palaniappan K."/>
            <person name="Land M."/>
            <person name="Hauser L."/>
            <person name="Chang Y.J."/>
            <person name="Jeffries C.D."/>
            <person name="Rohde M."/>
            <person name="Goker M."/>
            <person name="Woyke T."/>
            <person name="Bristow J."/>
            <person name="Eisen J.A."/>
            <person name="Markowitz V."/>
            <person name="Hugenholtz P."/>
            <person name="Kyrpides N.C."/>
            <person name="Klenk H.P."/>
        </authorList>
    </citation>
    <scope>NUCLEOTIDE SEQUENCE [LARGE SCALE GENOMIC DNA]</scope>
    <source>
        <strain evidence="6">ATCC 482 / DSM 20109 / BCRC 11376 / JCM 18109 / NBRC 3775 / NCIMB 8073 / NRS 134</strain>
    </source>
</reference>
<dbReference type="InterPro" id="IPR020084">
    <property type="entry name" value="NUDIX_hydrolase_CS"/>
</dbReference>
<feature type="compositionally biased region" description="Basic and acidic residues" evidence="3">
    <location>
        <begin position="274"/>
        <end position="284"/>
    </location>
</feature>